<proteinExistence type="predicted"/>
<name>A0ABW2REP3_9BURK</name>
<organism evidence="1 2">
    <name type="scientific">Hydrogenophaga bisanensis</name>
    <dbReference type="NCBI Taxonomy" id="439611"/>
    <lineage>
        <taxon>Bacteria</taxon>
        <taxon>Pseudomonadati</taxon>
        <taxon>Pseudomonadota</taxon>
        <taxon>Betaproteobacteria</taxon>
        <taxon>Burkholderiales</taxon>
        <taxon>Comamonadaceae</taxon>
        <taxon>Hydrogenophaga</taxon>
    </lineage>
</organism>
<keyword evidence="2" id="KW-1185">Reference proteome</keyword>
<reference evidence="2" key="1">
    <citation type="journal article" date="2019" name="Int. J. Syst. Evol. Microbiol.">
        <title>The Global Catalogue of Microorganisms (GCM) 10K type strain sequencing project: providing services to taxonomists for standard genome sequencing and annotation.</title>
        <authorList>
            <consortium name="The Broad Institute Genomics Platform"/>
            <consortium name="The Broad Institute Genome Sequencing Center for Infectious Disease"/>
            <person name="Wu L."/>
            <person name="Ma J."/>
        </authorList>
    </citation>
    <scope>NUCLEOTIDE SEQUENCE [LARGE SCALE GENOMIC DNA]</scope>
    <source>
        <strain evidence="2">CCUG 54518</strain>
    </source>
</reference>
<sequence length="66" mass="6390">MLQVAVPLLGIVVSGDTGPPWAGSASSALTVLQVNGRGEAVGLVSHSAGPFTQAVPIGRALAVAGL</sequence>
<dbReference type="Proteomes" id="UP001596495">
    <property type="component" value="Unassembled WGS sequence"/>
</dbReference>
<evidence type="ECO:0000313" key="2">
    <source>
        <dbReference type="Proteomes" id="UP001596495"/>
    </source>
</evidence>
<dbReference type="EMBL" id="JBHTBX010000022">
    <property type="protein sequence ID" value="MFC7436572.1"/>
    <property type="molecule type" value="Genomic_DNA"/>
</dbReference>
<protein>
    <submittedName>
        <fullName evidence="1">Uncharacterized protein</fullName>
    </submittedName>
</protein>
<comment type="caution">
    <text evidence="1">The sequence shown here is derived from an EMBL/GenBank/DDBJ whole genome shotgun (WGS) entry which is preliminary data.</text>
</comment>
<gene>
    <name evidence="1" type="ORF">ACFQNJ_18870</name>
</gene>
<accession>A0ABW2REP3</accession>
<dbReference type="RefSeq" id="WP_382260261.1">
    <property type="nucleotide sequence ID" value="NZ_JBHTBX010000022.1"/>
</dbReference>
<evidence type="ECO:0000313" key="1">
    <source>
        <dbReference type="EMBL" id="MFC7436572.1"/>
    </source>
</evidence>